<name>A0A1M6M7I8_9FLAO</name>
<proteinExistence type="predicted"/>
<keyword evidence="2" id="KW-1185">Reference proteome</keyword>
<evidence type="ECO:0008006" key="3">
    <source>
        <dbReference type="Google" id="ProtNLM"/>
    </source>
</evidence>
<protein>
    <recommendedName>
        <fullName evidence="3">Membrane dipeptidase (Peptidase family M19)</fullName>
    </recommendedName>
</protein>
<dbReference type="Gene3D" id="3.20.20.140">
    <property type="entry name" value="Metal-dependent hydrolases"/>
    <property type="match status" value="1"/>
</dbReference>
<gene>
    <name evidence="1" type="ORF">SAMN04488513_10926</name>
</gene>
<accession>A0A1M6M7I8</accession>
<dbReference type="AlphaFoldDB" id="A0A1M6M7I8"/>
<dbReference type="Proteomes" id="UP000184543">
    <property type="component" value="Unassembled WGS sequence"/>
</dbReference>
<reference evidence="2" key="1">
    <citation type="submission" date="2016-11" db="EMBL/GenBank/DDBJ databases">
        <authorList>
            <person name="Varghese N."/>
            <person name="Submissions S."/>
        </authorList>
    </citation>
    <scope>NUCLEOTIDE SEQUENCE [LARGE SCALE GENOMIC DNA]</scope>
    <source>
        <strain evidence="2">DSM 19858</strain>
    </source>
</reference>
<sequence>MDKYFDLHLHPLAKKHLASSLNDNASMGADNLAKPIEMSKEFRDYTDEAILRKFESQCCIDYLAEGRINGVAAVGALEFGVASSKGFFDDVLRGQLKKPIDRTYFNAIREGEVSYLKLFLKEVLRYMELRKVDKDQKSTEESRVNLISRFFKQGEEEGKPNLVLAIEGGHNLCMKKIGNTMDYDDFGEFQNKGHFSSIYGISKDRHDPSKVLKRLYETIKGAKMDLLYLSLAHLTYIPEQHLATHAFGAKALRHPSFYPFGHGLSEQGKEVVLTAYQLEDPLKSKKDTGVLIDITHLSLKSREDLYRLRRDNACEHIPLIASNVGVTGYSLAGWKDNLVVEKCVNHVDQGIKTVKICNTSKVAGYWGNGTKKEYVFNSTTLNLMDEDIVEIAKSDGLIGVSLDVDILGRSADLGQNTSTCEFLTTADFSYYFPYTSIRKLEYASTDEIKSGESWQEPRRNDVHPLSLCFNIIHIMAVIDLKTKKGSLQKKSYEFICIGSNFDGFIESVKFCSDSRQFKELQASLMKWLPVAAKRYQKVYGGTKDLFPFLQRNEDLKEVVSNILYDNGHDFLNKRKHAVPKRRPVGTKVKK</sequence>
<dbReference type="OrthoDB" id="611177at2"/>
<dbReference type="InterPro" id="IPR032466">
    <property type="entry name" value="Metal_Hydrolase"/>
</dbReference>
<evidence type="ECO:0000313" key="1">
    <source>
        <dbReference type="EMBL" id="SHJ79417.1"/>
    </source>
</evidence>
<dbReference type="SUPFAM" id="SSF51556">
    <property type="entry name" value="Metallo-dependent hydrolases"/>
    <property type="match status" value="1"/>
</dbReference>
<organism evidence="1 2">
    <name type="scientific">Pseudozobellia thermophila</name>
    <dbReference type="NCBI Taxonomy" id="192903"/>
    <lineage>
        <taxon>Bacteria</taxon>
        <taxon>Pseudomonadati</taxon>
        <taxon>Bacteroidota</taxon>
        <taxon>Flavobacteriia</taxon>
        <taxon>Flavobacteriales</taxon>
        <taxon>Flavobacteriaceae</taxon>
        <taxon>Pseudozobellia</taxon>
    </lineage>
</organism>
<evidence type="ECO:0000313" key="2">
    <source>
        <dbReference type="Proteomes" id="UP000184543"/>
    </source>
</evidence>
<dbReference type="STRING" id="192903.SAMN04488513_10926"/>
<dbReference type="EMBL" id="FQYU01000009">
    <property type="protein sequence ID" value="SHJ79417.1"/>
    <property type="molecule type" value="Genomic_DNA"/>
</dbReference>
<dbReference type="RefSeq" id="WP_072995098.1">
    <property type="nucleotide sequence ID" value="NZ_FQYU01000009.1"/>
</dbReference>